<keyword evidence="6" id="KW-0406">Ion transport</keyword>
<keyword evidence="2 10" id="KW-0813">Transport</keyword>
<dbReference type="AlphaFoldDB" id="A0AA91FLB4"/>
<evidence type="ECO:0000256" key="7">
    <source>
        <dbReference type="ARBA" id="ARBA00023077"/>
    </source>
</evidence>
<dbReference type="InterPro" id="IPR000531">
    <property type="entry name" value="Beta-barrel_TonB"/>
</dbReference>
<dbReference type="InterPro" id="IPR036942">
    <property type="entry name" value="Beta-barrel_TonB_sf"/>
</dbReference>
<evidence type="ECO:0000256" key="3">
    <source>
        <dbReference type="ARBA" id="ARBA00022452"/>
    </source>
</evidence>
<keyword evidence="15" id="KW-0675">Receptor</keyword>
<dbReference type="InterPro" id="IPR012910">
    <property type="entry name" value="Plug_dom"/>
</dbReference>
<gene>
    <name evidence="15" type="ORF">A9299_06205</name>
</gene>
<keyword evidence="8 10" id="KW-0472">Membrane</keyword>
<keyword evidence="5 12" id="KW-0732">Signal</keyword>
<evidence type="ECO:0000256" key="11">
    <source>
        <dbReference type="RuleBase" id="RU003357"/>
    </source>
</evidence>
<proteinExistence type="inferred from homology"/>
<dbReference type="Pfam" id="PF07715">
    <property type="entry name" value="Plug"/>
    <property type="match status" value="1"/>
</dbReference>
<dbReference type="Pfam" id="PF00593">
    <property type="entry name" value="TonB_dep_Rec_b-barrel"/>
    <property type="match status" value="1"/>
</dbReference>
<evidence type="ECO:0000256" key="6">
    <source>
        <dbReference type="ARBA" id="ARBA00023065"/>
    </source>
</evidence>
<feature type="domain" description="TonB-dependent receptor-like beta-barrel" evidence="13">
    <location>
        <begin position="211"/>
        <end position="615"/>
    </location>
</feature>
<feature type="domain" description="TonB-dependent receptor plug" evidence="14">
    <location>
        <begin position="72"/>
        <end position="178"/>
    </location>
</feature>
<dbReference type="PANTHER" id="PTHR30069">
    <property type="entry name" value="TONB-DEPENDENT OUTER MEMBRANE RECEPTOR"/>
    <property type="match status" value="1"/>
</dbReference>
<protein>
    <submittedName>
        <fullName evidence="15">TonB-dependent receptor</fullName>
    </submittedName>
</protein>
<evidence type="ECO:0000256" key="5">
    <source>
        <dbReference type="ARBA" id="ARBA00022729"/>
    </source>
</evidence>
<keyword evidence="3 10" id="KW-1134">Transmembrane beta strand</keyword>
<dbReference type="PANTHER" id="PTHR30069:SF53">
    <property type="entry name" value="COLICIN I RECEPTOR-RELATED"/>
    <property type="match status" value="1"/>
</dbReference>
<evidence type="ECO:0000256" key="10">
    <source>
        <dbReference type="PROSITE-ProRule" id="PRU01360"/>
    </source>
</evidence>
<dbReference type="GO" id="GO:0015889">
    <property type="term" value="P:cobalamin transport"/>
    <property type="evidence" value="ECO:0007669"/>
    <property type="project" value="TreeGrafter"/>
</dbReference>
<evidence type="ECO:0000256" key="8">
    <source>
        <dbReference type="ARBA" id="ARBA00023136"/>
    </source>
</evidence>
<evidence type="ECO:0000256" key="9">
    <source>
        <dbReference type="ARBA" id="ARBA00023237"/>
    </source>
</evidence>
<dbReference type="InterPro" id="IPR037066">
    <property type="entry name" value="Plug_dom_sf"/>
</dbReference>
<organism evidence="15">
    <name type="scientific">Faucicola osloensis</name>
    <name type="common">Moraxella osloensis</name>
    <dbReference type="NCBI Taxonomy" id="34062"/>
    <lineage>
        <taxon>Bacteria</taxon>
        <taxon>Pseudomonadati</taxon>
        <taxon>Pseudomonadota</taxon>
        <taxon>Gammaproteobacteria</taxon>
        <taxon>Moraxellales</taxon>
        <taxon>Moraxellaceae</taxon>
        <taxon>Faucicola</taxon>
    </lineage>
</organism>
<reference evidence="15" key="1">
    <citation type="submission" date="2016-06" db="EMBL/GenBank/DDBJ databases">
        <title>Draft genome of Moraxella osloensis CCUG 67237.</title>
        <authorList>
            <person name="Salva-Serra F."/>
            <person name="Engstrom-Jakobsson H."/>
            <person name="Thorell K."/>
            <person name="Gonzales-Siles L."/>
            <person name="Karlsson R."/>
            <person name="Boulund F."/>
            <person name="Engstrand L."/>
            <person name="Kristiansson E."/>
            <person name="Moore E."/>
        </authorList>
    </citation>
    <scope>NUCLEOTIDE SEQUENCE [LARGE SCALE GENOMIC DNA]</scope>
    <source>
        <strain evidence="15">CCUG 67237</strain>
    </source>
</reference>
<dbReference type="InterPro" id="IPR039426">
    <property type="entry name" value="TonB-dep_rcpt-like"/>
</dbReference>
<evidence type="ECO:0000313" key="15">
    <source>
        <dbReference type="EMBL" id="OBX60555.1"/>
    </source>
</evidence>
<dbReference type="PROSITE" id="PS52016">
    <property type="entry name" value="TONB_DEPENDENT_REC_3"/>
    <property type="match status" value="1"/>
</dbReference>
<evidence type="ECO:0000259" key="14">
    <source>
        <dbReference type="Pfam" id="PF07715"/>
    </source>
</evidence>
<name>A0AA91FLB4_FAUOS</name>
<dbReference type="GO" id="GO:0009279">
    <property type="term" value="C:cell outer membrane"/>
    <property type="evidence" value="ECO:0007669"/>
    <property type="project" value="UniProtKB-SubCell"/>
</dbReference>
<evidence type="ECO:0000256" key="1">
    <source>
        <dbReference type="ARBA" id="ARBA00004571"/>
    </source>
</evidence>
<comment type="similarity">
    <text evidence="10 11">Belongs to the TonB-dependent receptor family.</text>
</comment>
<evidence type="ECO:0000256" key="4">
    <source>
        <dbReference type="ARBA" id="ARBA00022692"/>
    </source>
</evidence>
<keyword evidence="7 11" id="KW-0798">TonB box</keyword>
<evidence type="ECO:0000256" key="12">
    <source>
        <dbReference type="SAM" id="SignalP"/>
    </source>
</evidence>
<comment type="caution">
    <text evidence="15">The sequence shown here is derived from an EMBL/GenBank/DDBJ whole genome shotgun (WGS) entry which is preliminary data.</text>
</comment>
<feature type="chain" id="PRO_5041692257" evidence="12">
    <location>
        <begin position="42"/>
        <end position="642"/>
    </location>
</feature>
<dbReference type="Gene3D" id="2.170.130.10">
    <property type="entry name" value="TonB-dependent receptor, plug domain"/>
    <property type="match status" value="1"/>
</dbReference>
<dbReference type="Gene3D" id="2.40.170.20">
    <property type="entry name" value="TonB-dependent receptor, beta-barrel domain"/>
    <property type="match status" value="1"/>
</dbReference>
<sequence>MRYTCQTSPRFIKKPFFNIHPMTQSVLVIIGMSMTGVSAHAATNEAANGEAESTLPSLTFTTTATKTPTLVKNTIAQTTVIDEEQLQRYRGQSVIDVLRSQAGVHITQNGADGSASNFYLRGYEGKQVLVLIDGVRYSSMTIGTPALYLIPADQIDRIEILYGASGASLYGADAMGGVIQIFTKGQNAQQSNVALTIGGGTQNSYKGQITGQYVNDTSTLSLSTGYEKTDGINATRPDVGSNYFADKDGFESKSASFVAKHKINDAVDVGVNGLVSKSTSDFDSGATLINTYSDQKNGAASAYVNFNQDKLSANLKYGQSFDKTTTYDSTSPQGNTFDTTQKQLNFQLGYKLPVGQLIAGLEHLKQEADVNADYGGGYNAIYDLDRTVKSLFTSYLVTQNNFDFQAGVRQDDHSEYDKHTSYNIGGAYRINPTTRLGLAYSTGFKAPTVQDIYYGSGKVPFQTNKNWEAFIENSGKNRTTRLTGYQSDIENKTIWADGKTQVIPNASIDGINLSSDWKSNALLFGFDYDYQKAKNETTNQSLYYHPKNKATVYVGYQQPKYDLRAEVSYTDKSISPDYRTYPETRQTLDDYALLNISANYYLSPNLTINTRINNLTDTSYQTVYGYNAKGTNAFASLTYQWF</sequence>
<evidence type="ECO:0000259" key="13">
    <source>
        <dbReference type="Pfam" id="PF00593"/>
    </source>
</evidence>
<comment type="subcellular location">
    <subcellularLocation>
        <location evidence="1 10">Cell outer membrane</location>
        <topology evidence="1 10">Multi-pass membrane protein</topology>
    </subcellularLocation>
</comment>
<dbReference type="SUPFAM" id="SSF56935">
    <property type="entry name" value="Porins"/>
    <property type="match status" value="1"/>
</dbReference>
<evidence type="ECO:0000256" key="2">
    <source>
        <dbReference type="ARBA" id="ARBA00022448"/>
    </source>
</evidence>
<accession>A0AA91FLB4</accession>
<keyword evidence="4 10" id="KW-0812">Transmembrane</keyword>
<feature type="signal peptide" evidence="12">
    <location>
        <begin position="1"/>
        <end position="41"/>
    </location>
</feature>
<dbReference type="GO" id="GO:0006811">
    <property type="term" value="P:monoatomic ion transport"/>
    <property type="evidence" value="ECO:0007669"/>
    <property type="project" value="UniProtKB-KW"/>
</dbReference>
<keyword evidence="9 10" id="KW-0998">Cell outer membrane</keyword>
<dbReference type="EMBL" id="LZMT01000059">
    <property type="protein sequence ID" value="OBX60555.1"/>
    <property type="molecule type" value="Genomic_DNA"/>
</dbReference>